<dbReference type="SUPFAM" id="SSF143100">
    <property type="entry name" value="TTHA1013/TTHA0281-like"/>
    <property type="match status" value="1"/>
</dbReference>
<dbReference type="PANTHER" id="PTHR34504">
    <property type="entry name" value="ANTITOXIN HICB"/>
    <property type="match status" value="1"/>
</dbReference>
<reference evidence="2" key="2">
    <citation type="journal article" date="2022" name="Clin. Infect. Dis.">
        <title>Association between Clostridium innocuum and antibiotic-associated diarrhea in adults and children: A cross-sectional study and comparative genomics analysis.</title>
        <authorList>
            <person name="Cherny K.E."/>
            <person name="Muscat E.B."/>
            <person name="Balaji A."/>
            <person name="Mukherjee J."/>
            <person name="Ozer E.A."/>
            <person name="Angarone M.P."/>
            <person name="Hauser A.R."/>
            <person name="Sichel J.S."/>
            <person name="Amponsah E."/>
            <person name="Kociolek L.K."/>
        </authorList>
    </citation>
    <scope>NUCLEOTIDE SEQUENCE</scope>
    <source>
        <strain evidence="2">NU1-AC-029v</strain>
    </source>
</reference>
<dbReference type="AlphaFoldDB" id="A0AAP2UJY8"/>
<evidence type="ECO:0000259" key="1">
    <source>
        <dbReference type="Pfam" id="PF15919"/>
    </source>
</evidence>
<dbReference type="EMBL" id="WWTN01000016">
    <property type="protein sequence ID" value="MZH56222.1"/>
    <property type="molecule type" value="Genomic_DNA"/>
</dbReference>
<dbReference type="InterPro" id="IPR031807">
    <property type="entry name" value="HicB-like"/>
</dbReference>
<evidence type="ECO:0000313" key="2">
    <source>
        <dbReference type="EMBL" id="MCR0231707.1"/>
    </source>
</evidence>
<dbReference type="RefSeq" id="WP_008819203.1">
    <property type="nucleotide sequence ID" value="NZ_AP025565.1"/>
</dbReference>
<feature type="domain" description="HicB-like antitoxin of toxin-antitoxin system" evidence="1">
    <location>
        <begin position="5"/>
        <end position="105"/>
    </location>
</feature>
<evidence type="ECO:0000313" key="3">
    <source>
        <dbReference type="EMBL" id="MZH56222.1"/>
    </source>
</evidence>
<comment type="caution">
    <text evidence="2">The sequence shown here is derived from an EMBL/GenBank/DDBJ whole genome shotgun (WGS) entry which is preliminary data.</text>
</comment>
<sequence>MKVMYPALFEKEDSRYNVTFPDLPEAITCGDTLEQAIEMAKECLGLCLDVRKENKEEIPVMSDPSRINCANGTFVMMIEFDSIDFNKRYNKKAIRKNVTIPAWLNELAEEKNVNFSNVLQNALMKKLNI</sequence>
<proteinExistence type="predicted"/>
<dbReference type="EMBL" id="JAKTMA010000003">
    <property type="protein sequence ID" value="MCR0231707.1"/>
    <property type="molecule type" value="Genomic_DNA"/>
</dbReference>
<gene>
    <name evidence="3" type="ORF">GT664_10735</name>
    <name evidence="2" type="ORF">MKC95_02880</name>
</gene>
<reference evidence="3" key="1">
    <citation type="journal article" date="2019" name="Nat. Med.">
        <title>A library of human gut bacterial isolates paired with longitudinal multiomics data enables mechanistic microbiome research.</title>
        <authorList>
            <person name="Poyet M."/>
            <person name="Groussin M."/>
            <person name="Gibbons S.M."/>
            <person name="Avila-Pacheco J."/>
            <person name="Jiang X."/>
            <person name="Kearney S.M."/>
            <person name="Perrotta A.R."/>
            <person name="Berdy B."/>
            <person name="Zhao S."/>
            <person name="Lieberman T.D."/>
            <person name="Swanson P.K."/>
            <person name="Smith M."/>
            <person name="Roesemann S."/>
            <person name="Alexander J.E."/>
            <person name="Rich S.A."/>
            <person name="Livny J."/>
            <person name="Vlamakis H."/>
            <person name="Clish C."/>
            <person name="Bullock K."/>
            <person name="Deik A."/>
            <person name="Scott J."/>
            <person name="Pierce K.A."/>
            <person name="Xavier R.J."/>
            <person name="Alm E.J."/>
        </authorList>
    </citation>
    <scope>NUCLEOTIDE SEQUENCE</scope>
    <source>
        <strain evidence="3">BIOML-A12</strain>
    </source>
</reference>
<dbReference type="Gene3D" id="3.30.160.250">
    <property type="match status" value="1"/>
</dbReference>
<dbReference type="Proteomes" id="UP001203972">
    <property type="component" value="Unassembled WGS sequence"/>
</dbReference>
<accession>A0AAP2UJY8</accession>
<dbReference type="InterPro" id="IPR051404">
    <property type="entry name" value="TA_system_antitoxin"/>
</dbReference>
<protein>
    <submittedName>
        <fullName evidence="3">HicB family protein</fullName>
    </submittedName>
    <submittedName>
        <fullName evidence="2">Type II toxin-antitoxin system HicB family antitoxin</fullName>
    </submittedName>
</protein>
<organism evidence="2 4">
    <name type="scientific">Clostridium innocuum</name>
    <dbReference type="NCBI Taxonomy" id="1522"/>
    <lineage>
        <taxon>Bacteria</taxon>
        <taxon>Bacillati</taxon>
        <taxon>Bacillota</taxon>
        <taxon>Clostridia</taxon>
        <taxon>Eubacteriales</taxon>
        <taxon>Clostridiaceae</taxon>
        <taxon>Clostridium</taxon>
    </lineage>
</organism>
<dbReference type="Proteomes" id="UP000604383">
    <property type="component" value="Unassembled WGS sequence"/>
</dbReference>
<evidence type="ECO:0000313" key="4">
    <source>
        <dbReference type="Proteomes" id="UP001203972"/>
    </source>
</evidence>
<dbReference type="PANTHER" id="PTHR34504:SF4">
    <property type="entry name" value="ANTITOXIN HICB"/>
    <property type="match status" value="1"/>
</dbReference>
<name>A0AAP2UJY8_CLOIN</name>
<dbReference type="InterPro" id="IPR035069">
    <property type="entry name" value="TTHA1013/TTHA0281-like"/>
</dbReference>
<dbReference type="Pfam" id="PF15919">
    <property type="entry name" value="HicB_lk_antitox"/>
    <property type="match status" value="1"/>
</dbReference>